<evidence type="ECO:0000313" key="4">
    <source>
        <dbReference type="Proteomes" id="UP000568664"/>
    </source>
</evidence>
<proteinExistence type="predicted"/>
<accession>A0A7Y0L9G9</accession>
<evidence type="ECO:0000259" key="2">
    <source>
        <dbReference type="SMART" id="SM00867"/>
    </source>
</evidence>
<dbReference type="InterPro" id="IPR007372">
    <property type="entry name" value="Lipid/polyisoprenoid-bd_YceI"/>
</dbReference>
<dbReference type="InterPro" id="IPR027016">
    <property type="entry name" value="UCP029811"/>
</dbReference>
<dbReference type="SUPFAM" id="SSF101874">
    <property type="entry name" value="YceI-like"/>
    <property type="match status" value="1"/>
</dbReference>
<dbReference type="AlphaFoldDB" id="A0A7Y0L9G9"/>
<dbReference type="RefSeq" id="WP_169073728.1">
    <property type="nucleotide sequence ID" value="NZ_JABBXH010000001.1"/>
</dbReference>
<dbReference type="PANTHER" id="PTHR34406:SF1">
    <property type="entry name" value="PROTEIN YCEI"/>
    <property type="match status" value="1"/>
</dbReference>
<feature type="domain" description="Lipid/polyisoprenoid-binding YceI-like" evidence="2">
    <location>
        <begin position="20"/>
        <end position="189"/>
    </location>
</feature>
<dbReference type="Gene3D" id="2.40.128.110">
    <property type="entry name" value="Lipid/polyisoprenoid-binding, YceI-like"/>
    <property type="match status" value="1"/>
</dbReference>
<comment type="caution">
    <text evidence="3">The sequence shown here is derived from an EMBL/GenBank/DDBJ whole genome shotgun (WGS) entry which is preliminary data.</text>
</comment>
<feature type="chain" id="PRO_5031146318" evidence="1">
    <location>
        <begin position="20"/>
        <end position="191"/>
    </location>
</feature>
<dbReference type="InterPro" id="IPR036761">
    <property type="entry name" value="TTHA0802/YceI-like_sf"/>
</dbReference>
<organism evidence="3 4">
    <name type="scientific">Thalassotalea algicola</name>
    <dbReference type="NCBI Taxonomy" id="2716224"/>
    <lineage>
        <taxon>Bacteria</taxon>
        <taxon>Pseudomonadati</taxon>
        <taxon>Pseudomonadota</taxon>
        <taxon>Gammaproteobacteria</taxon>
        <taxon>Alteromonadales</taxon>
        <taxon>Colwelliaceae</taxon>
        <taxon>Thalassotalea</taxon>
    </lineage>
</organism>
<protein>
    <submittedName>
        <fullName evidence="3">YceI family protein</fullName>
    </submittedName>
</protein>
<dbReference type="Pfam" id="PF04264">
    <property type="entry name" value="YceI"/>
    <property type="match status" value="1"/>
</dbReference>
<keyword evidence="1" id="KW-0732">Signal</keyword>
<keyword evidence="4" id="KW-1185">Reference proteome</keyword>
<evidence type="ECO:0000256" key="1">
    <source>
        <dbReference type="SAM" id="SignalP"/>
    </source>
</evidence>
<gene>
    <name evidence="3" type="ORF">HII17_02485</name>
</gene>
<name>A0A7Y0L9G9_9GAMM</name>
<sequence>MMKFKALVLSSLIAFPAFSAWQLDNTNSTVNFISTKKSEVSEVHHFEKLMGEIGDNGTVTLAIDLASVNTNIEIRDQRMRDFLFNTAEFTKATFSADVDLAFIKAMAVGEQKVIPLSGVIDLHGKQQKVDVKVQVVKLAANRILVNSFKPLLLNAKQFDLAAGVAKLQEIAQLPSISNAVPVTFSLTYVDK</sequence>
<dbReference type="SMART" id="SM00867">
    <property type="entry name" value="YceI"/>
    <property type="match status" value="1"/>
</dbReference>
<evidence type="ECO:0000313" key="3">
    <source>
        <dbReference type="EMBL" id="NMP30418.1"/>
    </source>
</evidence>
<reference evidence="3 4" key="1">
    <citation type="submission" date="2020-04" db="EMBL/GenBank/DDBJ databases">
        <title>Thalassotalea sp. M1531, isolated from the surface of marine red alga.</title>
        <authorList>
            <person name="Pang L."/>
            <person name="Lu D.-C."/>
        </authorList>
    </citation>
    <scope>NUCLEOTIDE SEQUENCE [LARGE SCALE GENOMIC DNA]</scope>
    <source>
        <strain evidence="3 4">M1531</strain>
    </source>
</reference>
<dbReference type="PIRSF" id="PIRSF029811">
    <property type="entry name" value="UCP029811"/>
    <property type="match status" value="1"/>
</dbReference>
<feature type="signal peptide" evidence="1">
    <location>
        <begin position="1"/>
        <end position="19"/>
    </location>
</feature>
<dbReference type="EMBL" id="JABBXH010000001">
    <property type="protein sequence ID" value="NMP30418.1"/>
    <property type="molecule type" value="Genomic_DNA"/>
</dbReference>
<dbReference type="PANTHER" id="PTHR34406">
    <property type="entry name" value="PROTEIN YCEI"/>
    <property type="match status" value="1"/>
</dbReference>
<dbReference type="Proteomes" id="UP000568664">
    <property type="component" value="Unassembled WGS sequence"/>
</dbReference>